<proteinExistence type="predicted"/>
<organism evidence="2 3">
    <name type="scientific">Pseudomonas petrae</name>
    <dbReference type="NCBI Taxonomy" id="2912190"/>
    <lineage>
        <taxon>Bacteria</taxon>
        <taxon>Pseudomonadati</taxon>
        <taxon>Pseudomonadota</taxon>
        <taxon>Gammaproteobacteria</taxon>
        <taxon>Pseudomonadales</taxon>
        <taxon>Pseudomonadaceae</taxon>
        <taxon>Pseudomonas</taxon>
    </lineage>
</organism>
<dbReference type="PROSITE" id="PS00409">
    <property type="entry name" value="PROKAR_NTER_METHYL"/>
    <property type="match status" value="1"/>
</dbReference>
<accession>A0ABS9I6N9</accession>
<dbReference type="RefSeq" id="WP_237251988.1">
    <property type="nucleotide sequence ID" value="NZ_JAKJXH010000008.1"/>
</dbReference>
<keyword evidence="1" id="KW-0812">Transmembrane</keyword>
<dbReference type="Proteomes" id="UP001162905">
    <property type="component" value="Unassembled WGS sequence"/>
</dbReference>
<name>A0ABS9I6N9_9PSED</name>
<keyword evidence="1" id="KW-1133">Transmembrane helix</keyword>
<evidence type="ECO:0000256" key="1">
    <source>
        <dbReference type="SAM" id="Phobius"/>
    </source>
</evidence>
<feature type="transmembrane region" description="Helical" evidence="1">
    <location>
        <begin position="12"/>
        <end position="37"/>
    </location>
</feature>
<keyword evidence="3" id="KW-1185">Reference proteome</keyword>
<dbReference type="InterPro" id="IPR032092">
    <property type="entry name" value="PilW"/>
</dbReference>
<gene>
    <name evidence="2" type="ORF">L4G47_10615</name>
</gene>
<protein>
    <submittedName>
        <fullName evidence="2">Prepilin-type N-terminal cleavage/methylation domain-containing protein</fullName>
    </submittedName>
</protein>
<comment type="caution">
    <text evidence="2">The sequence shown here is derived from an EMBL/GenBank/DDBJ whole genome shotgun (WGS) entry which is preliminary data.</text>
</comment>
<dbReference type="Pfam" id="PF16074">
    <property type="entry name" value="PilW"/>
    <property type="match status" value="1"/>
</dbReference>
<evidence type="ECO:0000313" key="3">
    <source>
        <dbReference type="Proteomes" id="UP001162905"/>
    </source>
</evidence>
<keyword evidence="1" id="KW-0472">Membrane</keyword>
<dbReference type="Pfam" id="PF07963">
    <property type="entry name" value="N_methyl"/>
    <property type="match status" value="1"/>
</dbReference>
<dbReference type="InterPro" id="IPR012902">
    <property type="entry name" value="N_methyl_site"/>
</dbReference>
<sequence>MTVNALPHRQKGLSLIELMVAMVIGLFLILGVTQIFISNQRTYLFQQAQMGNQENGRFTLAILSQELLKAGYRSSLGAVIPADNSMNGCNFPQGASVVALSESSLCIQYQATSKLDVTCQGAALAAGDQNNITTPYSARSVPTTVRPKIVERIDFDSANKAITCTSGAATQQLVSGVQDLRFEYGSDPSDPKAVSKFSTTAPTGTIAAVRYSALMLSPGSPMIRDSTTDISPALKDWNGRYGTNYNDTKAIYQIVQGTIMVRNQMP</sequence>
<dbReference type="NCBIfam" id="TIGR02532">
    <property type="entry name" value="IV_pilin_GFxxxE"/>
    <property type="match status" value="1"/>
</dbReference>
<evidence type="ECO:0000313" key="2">
    <source>
        <dbReference type="EMBL" id="MCF7542676.1"/>
    </source>
</evidence>
<reference evidence="2" key="1">
    <citation type="submission" date="2022-01" db="EMBL/GenBank/DDBJ databases">
        <title>Pseudomonas sp. nov. isolated from Antarctic regolith.</title>
        <authorList>
            <person name="Novakova D."/>
            <person name="Sedlar K."/>
        </authorList>
    </citation>
    <scope>NUCLEOTIDE SEQUENCE</scope>
    <source>
        <strain evidence="2">P2647</strain>
    </source>
</reference>
<dbReference type="EMBL" id="JAKJXH010000008">
    <property type="protein sequence ID" value="MCF7542676.1"/>
    <property type="molecule type" value="Genomic_DNA"/>
</dbReference>